<proteinExistence type="predicted"/>
<protein>
    <submittedName>
        <fullName evidence="1">Uncharacterized protein</fullName>
    </submittedName>
</protein>
<gene>
    <name evidence="1" type="ORF">NIES267_03120</name>
</gene>
<organism evidence="1 2">
    <name type="scientific">Calothrix parasitica NIES-267</name>
    <dbReference type="NCBI Taxonomy" id="1973488"/>
    <lineage>
        <taxon>Bacteria</taxon>
        <taxon>Bacillati</taxon>
        <taxon>Cyanobacteriota</taxon>
        <taxon>Cyanophyceae</taxon>
        <taxon>Nostocales</taxon>
        <taxon>Calotrichaceae</taxon>
        <taxon>Calothrix</taxon>
    </lineage>
</organism>
<accession>A0A1Z4LHZ4</accession>
<evidence type="ECO:0000313" key="2">
    <source>
        <dbReference type="Proteomes" id="UP000218418"/>
    </source>
</evidence>
<dbReference type="AlphaFoldDB" id="A0A1Z4LHZ4"/>
<name>A0A1Z4LHZ4_9CYAN</name>
<keyword evidence="2" id="KW-1185">Reference proteome</keyword>
<dbReference type="EMBL" id="AP018227">
    <property type="protein sequence ID" value="BAY80847.1"/>
    <property type="molecule type" value="Genomic_DNA"/>
</dbReference>
<sequence length="73" mass="8576">MSQYQFLDRRFQEYNVALIKALQDLAAQLEAEKCIQQGEFVRVMLDFLLEVEVKNQRDLAAIEEDIKKSLLLD</sequence>
<dbReference type="Proteomes" id="UP000218418">
    <property type="component" value="Chromosome"/>
</dbReference>
<evidence type="ECO:0000313" key="1">
    <source>
        <dbReference type="EMBL" id="BAY80847.1"/>
    </source>
</evidence>
<reference evidence="1 2" key="1">
    <citation type="submission" date="2017-06" db="EMBL/GenBank/DDBJ databases">
        <title>Genome sequencing of cyanobaciteial culture collection at National Institute for Environmental Studies (NIES).</title>
        <authorList>
            <person name="Hirose Y."/>
            <person name="Shimura Y."/>
            <person name="Fujisawa T."/>
            <person name="Nakamura Y."/>
            <person name="Kawachi M."/>
        </authorList>
    </citation>
    <scope>NUCLEOTIDE SEQUENCE [LARGE SCALE GENOMIC DNA]</scope>
    <source>
        <strain evidence="1 2">NIES-267</strain>
    </source>
</reference>